<dbReference type="AlphaFoldDB" id="A9EP22"/>
<keyword evidence="1 6" id="KW-0963">Cytoplasm</keyword>
<keyword evidence="4 6" id="KW-0408">Iron</keyword>
<dbReference type="Proteomes" id="UP000002139">
    <property type="component" value="Chromosome"/>
</dbReference>
<dbReference type="GO" id="GO:0004601">
    <property type="term" value="F:peroxidase activity"/>
    <property type="evidence" value="ECO:0007669"/>
    <property type="project" value="TreeGrafter"/>
</dbReference>
<comment type="cofactor">
    <cofactor evidence="6">
        <name>[4Fe-4S] cluster</name>
        <dbReference type="ChEBI" id="CHEBI:49883"/>
    </cofactor>
    <text evidence="6">Binds 1 [4Fe-4S] cluster.</text>
</comment>
<dbReference type="PANTHER" id="PTHR30109:SF0">
    <property type="entry name" value="HYDROXYLAMINE REDUCTASE"/>
    <property type="match status" value="1"/>
</dbReference>
<dbReference type="GO" id="GO:0051539">
    <property type="term" value="F:4 iron, 4 sulfur cluster binding"/>
    <property type="evidence" value="ECO:0007669"/>
    <property type="project" value="UniProtKB-KW"/>
</dbReference>
<keyword evidence="6" id="KW-0004">4Fe-4S</keyword>
<keyword evidence="3 6" id="KW-0560">Oxidoreductase</keyword>
<dbReference type="Gene3D" id="3.40.50.2030">
    <property type="match status" value="2"/>
</dbReference>
<evidence type="ECO:0000313" key="8">
    <source>
        <dbReference type="Proteomes" id="UP000002139"/>
    </source>
</evidence>
<feature type="binding site" evidence="6">
    <location>
        <position position="42"/>
    </location>
    <ligand>
        <name>[4Fe-4S] cluster</name>
        <dbReference type="ChEBI" id="CHEBI:49883"/>
    </ligand>
</feature>
<dbReference type="InterPro" id="IPR016100">
    <property type="entry name" value="Prismane_a-bundle"/>
</dbReference>
<sequence>MTSWPPRTRLAQLCCGHARSPAGARAARVGPQPSRSVMTMFCNQCEQASHGTGCTTAGVCGKDEDVQSLQELLIYGVKGVAAYAHHARKLGMRDERVNGFLEEALFSTLTNVSFDPEALLELCMECGQVNLLVMRMLDEGHRMRFGEPQPAMVREGTVAGPGILVSGHDLSDLAELLRQCEGTGVRVYTHGEMLPAHAYPELAGHPNLVGHYGSAWQHQKAEFLAFSGPILMTSNCVLPPKEAYRDRLFTTGVTAVPGGRRVRGGDFSEVIQAALASPPLPDRFVRETEVGYHHEAILAHAGAIVEAVKAGKISRFFLIGGCDGPEAARSYFTDYAAQTPRDSFILTLGCGKYRIRNQDHGTHLGLPRLLDMGQCNDAYGALRVAGALAQALGCGVNQLPLTLVISWLEQKAVAVLLTLLSLGVKGIVLGPRLPAFLSPNVLRLLQQRYDLRLTGRAPSMDLLQLHRAPASA</sequence>
<dbReference type="HAMAP" id="MF_00069">
    <property type="entry name" value="Hydroxylam_reduct"/>
    <property type="match status" value="1"/>
</dbReference>
<dbReference type="Pfam" id="PF03063">
    <property type="entry name" value="Prismane"/>
    <property type="match status" value="1"/>
</dbReference>
<feature type="modified residue" description="Cysteine persulfide" evidence="6">
    <location>
        <position position="322"/>
    </location>
</feature>
<reference evidence="7 8" key="1">
    <citation type="journal article" date="2007" name="Nat. Biotechnol.">
        <title>Complete genome sequence of the myxobacterium Sorangium cellulosum.</title>
        <authorList>
            <person name="Schneiker S."/>
            <person name="Perlova O."/>
            <person name="Kaiser O."/>
            <person name="Gerth K."/>
            <person name="Alici A."/>
            <person name="Altmeyer M.O."/>
            <person name="Bartels D."/>
            <person name="Bekel T."/>
            <person name="Beyer S."/>
            <person name="Bode E."/>
            <person name="Bode H.B."/>
            <person name="Bolten C.J."/>
            <person name="Choudhuri J.V."/>
            <person name="Doss S."/>
            <person name="Elnakady Y.A."/>
            <person name="Frank B."/>
            <person name="Gaigalat L."/>
            <person name="Goesmann A."/>
            <person name="Groeger C."/>
            <person name="Gross F."/>
            <person name="Jelsbak L."/>
            <person name="Jelsbak L."/>
            <person name="Kalinowski J."/>
            <person name="Kegler C."/>
            <person name="Knauber T."/>
            <person name="Konietzny S."/>
            <person name="Kopp M."/>
            <person name="Krause L."/>
            <person name="Krug D."/>
            <person name="Linke B."/>
            <person name="Mahmud T."/>
            <person name="Martinez-Arias R."/>
            <person name="McHardy A.C."/>
            <person name="Merai M."/>
            <person name="Meyer F."/>
            <person name="Mormann S."/>
            <person name="Munoz-Dorado J."/>
            <person name="Perez J."/>
            <person name="Pradella S."/>
            <person name="Rachid S."/>
            <person name="Raddatz G."/>
            <person name="Rosenau F."/>
            <person name="Rueckert C."/>
            <person name="Sasse F."/>
            <person name="Scharfe M."/>
            <person name="Schuster S.C."/>
            <person name="Suen G."/>
            <person name="Treuner-Lange A."/>
            <person name="Velicer G.J."/>
            <person name="Vorholter F.-J."/>
            <person name="Weissman K.J."/>
            <person name="Welch R.D."/>
            <person name="Wenzel S.C."/>
            <person name="Whitworth D.E."/>
            <person name="Wilhelm S."/>
            <person name="Wittmann C."/>
            <person name="Bloecker H."/>
            <person name="Puehler A."/>
            <person name="Mueller R."/>
        </authorList>
    </citation>
    <scope>NUCLEOTIDE SEQUENCE [LARGE SCALE GENOMIC DNA]</scope>
    <source>
        <strain evidence="8">So ce56</strain>
    </source>
</reference>
<dbReference type="PANTHER" id="PTHR30109">
    <property type="entry name" value="HYDROXYLAMINE REDUCTASE"/>
    <property type="match status" value="1"/>
</dbReference>
<dbReference type="InterPro" id="IPR011254">
    <property type="entry name" value="Prismane-like_sf"/>
</dbReference>
<dbReference type="InterPro" id="IPR004137">
    <property type="entry name" value="HCP/CODH"/>
</dbReference>
<proteinExistence type="inferred from homology"/>
<feature type="binding site" evidence="6">
    <location>
        <position position="411"/>
    </location>
    <ligand>
        <name>hybrid [4Fe-2O-2S] cluster</name>
        <dbReference type="ChEBI" id="CHEBI:60519"/>
    </ligand>
</feature>
<feature type="binding site" evidence="6">
    <location>
        <position position="54"/>
    </location>
    <ligand>
        <name>[4Fe-4S] cluster</name>
        <dbReference type="ChEBI" id="CHEBI:49883"/>
    </ligand>
</feature>
<evidence type="ECO:0000313" key="7">
    <source>
        <dbReference type="EMBL" id="CAN90929.1"/>
    </source>
</evidence>
<feature type="binding site" evidence="6">
    <location>
        <position position="236"/>
    </location>
    <ligand>
        <name>hybrid [4Fe-2O-2S] cluster</name>
        <dbReference type="ChEBI" id="CHEBI:60519"/>
    </ligand>
</feature>
<dbReference type="GO" id="GO:0042542">
    <property type="term" value="P:response to hydrogen peroxide"/>
    <property type="evidence" value="ECO:0007669"/>
    <property type="project" value="TreeGrafter"/>
</dbReference>
<dbReference type="Gene3D" id="1.20.1270.20">
    <property type="match status" value="1"/>
</dbReference>
<dbReference type="InterPro" id="IPR016099">
    <property type="entry name" value="Prismane-like_a/b-sand"/>
</dbReference>
<dbReference type="InterPro" id="IPR010048">
    <property type="entry name" value="Hydroxylam_reduct"/>
</dbReference>
<dbReference type="HOGENOM" id="CLU_038344_0_0_7"/>
<comment type="catalytic activity">
    <reaction evidence="6">
        <text>A + NH4(+) + H2O = hydroxylamine + AH2 + H(+)</text>
        <dbReference type="Rhea" id="RHEA:22052"/>
        <dbReference type="ChEBI" id="CHEBI:13193"/>
        <dbReference type="ChEBI" id="CHEBI:15377"/>
        <dbReference type="ChEBI" id="CHEBI:15378"/>
        <dbReference type="ChEBI" id="CHEBI:15429"/>
        <dbReference type="ChEBI" id="CHEBI:17499"/>
        <dbReference type="ChEBI" id="CHEBI:28938"/>
        <dbReference type="EC" id="1.7.99.1"/>
    </reaction>
</comment>
<comment type="function">
    <text evidence="6">Catalyzes the reduction of hydroxylamine to form NH(3) and H(2)O.</text>
</comment>
<evidence type="ECO:0000256" key="1">
    <source>
        <dbReference type="ARBA" id="ARBA00022490"/>
    </source>
</evidence>
<evidence type="ECO:0000256" key="6">
    <source>
        <dbReference type="HAMAP-Rule" id="MF_00069"/>
    </source>
</evidence>
<keyword evidence="2 6" id="KW-0479">Metal-binding</keyword>
<feature type="binding site" evidence="6">
    <location>
        <position position="409"/>
    </location>
    <ligand>
        <name>hybrid [4Fe-2O-2S] cluster</name>
        <dbReference type="ChEBI" id="CHEBI:60519"/>
    </ligand>
</feature>
<protein>
    <recommendedName>
        <fullName evidence="6">Hydroxylamine reductase</fullName>
        <ecNumber evidence="6">1.7.99.1</ecNumber>
    </recommendedName>
    <alternativeName>
        <fullName evidence="6">Hybrid-cluster protein</fullName>
        <shortName evidence="6">HCP</shortName>
    </alternativeName>
    <alternativeName>
        <fullName evidence="6">Prismane protein</fullName>
    </alternativeName>
</protein>
<feature type="binding site" evidence="6">
    <location>
        <position position="168"/>
    </location>
    <ligand>
        <name>hybrid [4Fe-2O-2S] cluster</name>
        <dbReference type="ChEBI" id="CHEBI:60519"/>
    </ligand>
</feature>
<gene>
    <name evidence="6" type="primary">hcp</name>
    <name evidence="7" type="ordered locus">sce0772</name>
</gene>
<dbReference type="NCBIfam" id="TIGR01703">
    <property type="entry name" value="hybrid_clust"/>
    <property type="match status" value="1"/>
</dbReference>
<dbReference type="EMBL" id="AM746676">
    <property type="protein sequence ID" value="CAN90929.1"/>
    <property type="molecule type" value="Genomic_DNA"/>
</dbReference>
<comment type="subcellular location">
    <subcellularLocation>
        <location evidence="6">Cytoplasm</location>
    </subcellularLocation>
</comment>
<name>A9EP22_SORC5</name>
<feature type="binding site" evidence="6">
    <location>
        <position position="60"/>
    </location>
    <ligand>
        <name>[4Fe-4S] cluster</name>
        <dbReference type="ChEBI" id="CHEBI:49883"/>
    </ligand>
</feature>
<dbReference type="GO" id="GO:0050418">
    <property type="term" value="F:hydroxylamine reductase activity"/>
    <property type="evidence" value="ECO:0007669"/>
    <property type="project" value="UniProtKB-UniRule"/>
</dbReference>
<keyword evidence="5 6" id="KW-0411">Iron-sulfur</keyword>
<dbReference type="EC" id="1.7.99.1" evidence="6"/>
<dbReference type="SUPFAM" id="SSF56821">
    <property type="entry name" value="Prismane protein-like"/>
    <property type="match status" value="1"/>
</dbReference>
<evidence type="ECO:0000256" key="5">
    <source>
        <dbReference type="ARBA" id="ARBA00023014"/>
    </source>
</evidence>
<feature type="binding site" evidence="6">
    <location>
        <position position="45"/>
    </location>
    <ligand>
        <name>[4Fe-4S] cluster</name>
        <dbReference type="ChEBI" id="CHEBI:49883"/>
    </ligand>
</feature>
<dbReference type="NCBIfam" id="NF003658">
    <property type="entry name" value="PRK05290.1"/>
    <property type="match status" value="1"/>
</dbReference>
<dbReference type="eggNOG" id="COG1151">
    <property type="taxonomic scope" value="Bacteria"/>
</dbReference>
<evidence type="ECO:0000256" key="2">
    <source>
        <dbReference type="ARBA" id="ARBA00022723"/>
    </source>
</evidence>
<comment type="similarity">
    <text evidence="6">Belongs to the HCP family.</text>
</comment>
<feature type="binding site" evidence="6">
    <location>
        <position position="192"/>
    </location>
    <ligand>
        <name>hybrid [4Fe-2O-2S] cluster</name>
        <dbReference type="ChEBI" id="CHEBI:60519"/>
    </ligand>
</feature>
<feature type="binding site" description="via persulfide group" evidence="6">
    <location>
        <position position="322"/>
    </location>
    <ligand>
        <name>hybrid [4Fe-2O-2S] cluster</name>
        <dbReference type="ChEBI" id="CHEBI:60519"/>
    </ligand>
</feature>
<feature type="binding site" evidence="6">
    <location>
        <position position="350"/>
    </location>
    <ligand>
        <name>hybrid [4Fe-2O-2S] cluster</name>
        <dbReference type="ChEBI" id="CHEBI:60519"/>
    </ligand>
</feature>
<organism evidence="7 8">
    <name type="scientific">Sorangium cellulosum (strain So ce56)</name>
    <name type="common">Polyangium cellulosum (strain So ce56)</name>
    <dbReference type="NCBI Taxonomy" id="448385"/>
    <lineage>
        <taxon>Bacteria</taxon>
        <taxon>Pseudomonadati</taxon>
        <taxon>Myxococcota</taxon>
        <taxon>Polyangia</taxon>
        <taxon>Polyangiales</taxon>
        <taxon>Polyangiaceae</taxon>
        <taxon>Sorangium</taxon>
    </lineage>
</organism>
<accession>A9EP22</accession>
<dbReference type="GO" id="GO:0005737">
    <property type="term" value="C:cytoplasm"/>
    <property type="evidence" value="ECO:0007669"/>
    <property type="project" value="UniProtKB-SubCell"/>
</dbReference>
<evidence type="ECO:0000256" key="3">
    <source>
        <dbReference type="ARBA" id="ARBA00023002"/>
    </source>
</evidence>
<dbReference type="KEGG" id="scl:sce0772"/>
<dbReference type="GO" id="GO:0046872">
    <property type="term" value="F:metal ion binding"/>
    <property type="evidence" value="ECO:0007669"/>
    <property type="project" value="UniProtKB-KW"/>
</dbReference>
<dbReference type="STRING" id="448385.sce0772"/>
<feature type="binding site" evidence="6">
    <location>
        <position position="375"/>
    </location>
    <ligand>
        <name>hybrid [4Fe-2O-2S] cluster</name>
        <dbReference type="ChEBI" id="CHEBI:60519"/>
    </ligand>
</feature>
<dbReference type="BioCyc" id="SCEL448385:SCE_RS04045-MONOMER"/>
<evidence type="ECO:0000256" key="4">
    <source>
        <dbReference type="ARBA" id="ARBA00023004"/>
    </source>
</evidence>
<comment type="cofactor">
    <cofactor evidence="6">
        <name>hybrid [4Fe-2O-2S] cluster</name>
        <dbReference type="ChEBI" id="CHEBI:60519"/>
    </cofactor>
    <text evidence="6">Binds 1 hybrid [4Fe-2O-2S] cluster.</text>
</comment>
<keyword evidence="8" id="KW-1185">Reference proteome</keyword>